<dbReference type="Proteomes" id="UP000624325">
    <property type="component" value="Unassembled WGS sequence"/>
</dbReference>
<protein>
    <submittedName>
        <fullName evidence="1">Uncharacterized protein</fullName>
    </submittedName>
</protein>
<accession>A0ABQ4C101</accession>
<dbReference type="EMBL" id="BONC01000014">
    <property type="protein sequence ID" value="GIF56448.1"/>
    <property type="molecule type" value="Genomic_DNA"/>
</dbReference>
<comment type="caution">
    <text evidence="1">The sequence shown here is derived from an EMBL/GenBank/DDBJ whole genome shotgun (WGS) entry which is preliminary data.</text>
</comment>
<dbReference type="RefSeq" id="WP_203702226.1">
    <property type="nucleotide sequence ID" value="NZ_BAAALU010000006.1"/>
</dbReference>
<proteinExistence type="predicted"/>
<gene>
    <name evidence="1" type="ORF">Air01nite_25430</name>
</gene>
<sequence length="194" mass="20822">MIDYDAIVAEVRRLDDWRQRMFAGACAARLAPIVDAIASAETAARFHEGVRAVLTDAPGEVRAMVADSLDAAPELATAHSDEIEYWPKLAVVLVTTALRAGTSRDPGDIGRRACSLSLELMEGVDTMFDHVLRAGPQERAERDTQVRAIEVLRTASNPADAGRRMAGLSAPRVQQLAAVVPEFVAIGTATSVTR</sequence>
<evidence type="ECO:0000313" key="2">
    <source>
        <dbReference type="Proteomes" id="UP000624325"/>
    </source>
</evidence>
<keyword evidence="2" id="KW-1185">Reference proteome</keyword>
<organism evidence="1 2">
    <name type="scientific">Asanoa iriomotensis</name>
    <dbReference type="NCBI Taxonomy" id="234613"/>
    <lineage>
        <taxon>Bacteria</taxon>
        <taxon>Bacillati</taxon>
        <taxon>Actinomycetota</taxon>
        <taxon>Actinomycetes</taxon>
        <taxon>Micromonosporales</taxon>
        <taxon>Micromonosporaceae</taxon>
        <taxon>Asanoa</taxon>
    </lineage>
</organism>
<reference evidence="1 2" key="1">
    <citation type="submission" date="2021-01" db="EMBL/GenBank/DDBJ databases">
        <title>Whole genome shotgun sequence of Asanoa iriomotensis NBRC 100142.</title>
        <authorList>
            <person name="Komaki H."/>
            <person name="Tamura T."/>
        </authorList>
    </citation>
    <scope>NUCLEOTIDE SEQUENCE [LARGE SCALE GENOMIC DNA]</scope>
    <source>
        <strain evidence="1 2">NBRC 100142</strain>
    </source>
</reference>
<name>A0ABQ4C101_9ACTN</name>
<evidence type="ECO:0000313" key="1">
    <source>
        <dbReference type="EMBL" id="GIF56448.1"/>
    </source>
</evidence>